<evidence type="ECO:0000313" key="1">
    <source>
        <dbReference type="EMBL" id="CAA9342884.1"/>
    </source>
</evidence>
<dbReference type="AlphaFoldDB" id="A0A6J4M083"/>
<sequence length="113" mass="11840">FLVGADLRSPLALGTSPLDLAWTLGAQGILGDNNGFGFQGGLSIGSTFRGQAFNLTPYIHPRLALVNNIGGDDDLNLDVLADLGLDFAFRNVVLRLGVNLGKGADWGIGVAFR</sequence>
<evidence type="ECO:0008006" key="2">
    <source>
        <dbReference type="Google" id="ProtNLM"/>
    </source>
</evidence>
<accession>A0A6J4M083</accession>
<feature type="non-terminal residue" evidence="1">
    <location>
        <position position="1"/>
    </location>
</feature>
<proteinExistence type="predicted"/>
<organism evidence="1">
    <name type="scientific">uncultured Gemmatimonadota bacterium</name>
    <dbReference type="NCBI Taxonomy" id="203437"/>
    <lineage>
        <taxon>Bacteria</taxon>
        <taxon>Pseudomonadati</taxon>
        <taxon>Gemmatimonadota</taxon>
        <taxon>environmental samples</taxon>
    </lineage>
</organism>
<dbReference type="EMBL" id="CADCTV010000566">
    <property type="protein sequence ID" value="CAA9342884.1"/>
    <property type="molecule type" value="Genomic_DNA"/>
</dbReference>
<name>A0A6J4M083_9BACT</name>
<gene>
    <name evidence="1" type="ORF">AVDCRST_MAG89-2705</name>
</gene>
<protein>
    <recommendedName>
        <fullName evidence="2">DUF5723 domain-containing protein</fullName>
    </recommendedName>
</protein>
<reference evidence="1" key="1">
    <citation type="submission" date="2020-02" db="EMBL/GenBank/DDBJ databases">
        <authorList>
            <person name="Meier V. D."/>
        </authorList>
    </citation>
    <scope>NUCLEOTIDE SEQUENCE</scope>
    <source>
        <strain evidence="1">AVDCRST_MAG89</strain>
    </source>
</reference>